<dbReference type="SUPFAM" id="SSF103473">
    <property type="entry name" value="MFS general substrate transporter"/>
    <property type="match status" value="1"/>
</dbReference>
<keyword evidence="3" id="KW-0472">Membrane</keyword>
<dbReference type="GO" id="GO:0016020">
    <property type="term" value="C:membrane"/>
    <property type="evidence" value="ECO:0007669"/>
    <property type="project" value="UniProtKB-SubCell"/>
</dbReference>
<feature type="transmembrane region" description="Helical" evidence="3">
    <location>
        <begin position="191"/>
        <end position="213"/>
    </location>
</feature>
<feature type="transmembrane region" description="Helical" evidence="3">
    <location>
        <begin position="219"/>
        <end position="243"/>
    </location>
</feature>
<accession>A0A6P7STR9</accession>
<feature type="region of interest" description="Disordered" evidence="2">
    <location>
        <begin position="1"/>
        <end position="52"/>
    </location>
</feature>
<dbReference type="PANTHER" id="PTHR11360:SF260">
    <property type="entry name" value="MFS DOMAIN-CONTAINING PROTEIN"/>
    <property type="match status" value="1"/>
</dbReference>
<dbReference type="InterPro" id="IPR020846">
    <property type="entry name" value="MFS_dom"/>
</dbReference>
<feature type="transmembrane region" description="Helical" evidence="3">
    <location>
        <begin position="250"/>
        <end position="273"/>
    </location>
</feature>
<feature type="transmembrane region" description="Helical" evidence="3">
    <location>
        <begin position="124"/>
        <end position="149"/>
    </location>
</feature>
<protein>
    <submittedName>
        <fullName evidence="6">Monocarboxylate transporter 5-like isoform X1</fullName>
    </submittedName>
</protein>
<feature type="transmembrane region" description="Helical" evidence="3">
    <location>
        <begin position="528"/>
        <end position="548"/>
    </location>
</feature>
<feature type="transmembrane region" description="Helical" evidence="3">
    <location>
        <begin position="591"/>
        <end position="610"/>
    </location>
</feature>
<dbReference type="PANTHER" id="PTHR11360">
    <property type="entry name" value="MONOCARBOXYLATE TRANSPORTER"/>
    <property type="match status" value="1"/>
</dbReference>
<evidence type="ECO:0000256" key="1">
    <source>
        <dbReference type="ARBA" id="ARBA00004141"/>
    </source>
</evidence>
<dbReference type="Pfam" id="PF07690">
    <property type="entry name" value="MFS_1"/>
    <property type="match status" value="1"/>
</dbReference>
<keyword evidence="3" id="KW-1133">Transmembrane helix</keyword>
<feature type="region of interest" description="Disordered" evidence="2">
    <location>
        <begin position="315"/>
        <end position="334"/>
    </location>
</feature>
<evidence type="ECO:0000256" key="3">
    <source>
        <dbReference type="SAM" id="Phobius"/>
    </source>
</evidence>
<dbReference type="InterPro" id="IPR036259">
    <property type="entry name" value="MFS_trans_sf"/>
</dbReference>
<dbReference type="GO" id="GO:0008028">
    <property type="term" value="F:monocarboxylic acid transmembrane transporter activity"/>
    <property type="evidence" value="ECO:0007669"/>
    <property type="project" value="TreeGrafter"/>
</dbReference>
<name>A0A6P7STR9_9MOLL</name>
<dbReference type="KEGG" id="osn:115216276"/>
<dbReference type="Gene3D" id="1.20.1250.20">
    <property type="entry name" value="MFS general substrate transporter like domains"/>
    <property type="match status" value="2"/>
</dbReference>
<feature type="domain" description="Major facilitator superfamily (MFS) profile" evidence="4">
    <location>
        <begin position="120"/>
        <end position="644"/>
    </location>
</feature>
<organism evidence="5 6">
    <name type="scientific">Octopus sinensis</name>
    <name type="common">East Asian common octopus</name>
    <dbReference type="NCBI Taxonomy" id="2607531"/>
    <lineage>
        <taxon>Eukaryota</taxon>
        <taxon>Metazoa</taxon>
        <taxon>Spiralia</taxon>
        <taxon>Lophotrochozoa</taxon>
        <taxon>Mollusca</taxon>
        <taxon>Cephalopoda</taxon>
        <taxon>Coleoidea</taxon>
        <taxon>Octopodiformes</taxon>
        <taxon>Octopoda</taxon>
        <taxon>Incirrata</taxon>
        <taxon>Octopodidae</taxon>
        <taxon>Octopus</taxon>
    </lineage>
</organism>
<dbReference type="Proteomes" id="UP000515154">
    <property type="component" value="Linkage group LG10"/>
</dbReference>
<feature type="transmembrane region" description="Helical" evidence="3">
    <location>
        <begin position="279"/>
        <end position="300"/>
    </location>
</feature>
<feature type="transmembrane region" description="Helical" evidence="3">
    <location>
        <begin position="554"/>
        <end position="579"/>
    </location>
</feature>
<dbReference type="AlphaFoldDB" id="A0A6P7STR9"/>
<proteinExistence type="predicted"/>
<dbReference type="InterPro" id="IPR011701">
    <property type="entry name" value="MFS"/>
</dbReference>
<evidence type="ECO:0000256" key="2">
    <source>
        <dbReference type="SAM" id="MobiDB-lite"/>
    </source>
</evidence>
<dbReference type="InterPro" id="IPR050327">
    <property type="entry name" value="Proton-linked_MCT"/>
</dbReference>
<feature type="compositionally biased region" description="Acidic residues" evidence="2">
    <location>
        <begin position="20"/>
        <end position="32"/>
    </location>
</feature>
<evidence type="ECO:0000259" key="4">
    <source>
        <dbReference type="PROSITE" id="PS50850"/>
    </source>
</evidence>
<feature type="transmembrane region" description="Helical" evidence="3">
    <location>
        <begin position="161"/>
        <end position="184"/>
    </location>
</feature>
<evidence type="ECO:0000313" key="5">
    <source>
        <dbReference type="Proteomes" id="UP000515154"/>
    </source>
</evidence>
<comment type="subcellular location">
    <subcellularLocation>
        <location evidence="1">Membrane</location>
        <topology evidence="1">Multi-pass membrane protein</topology>
    </subcellularLocation>
</comment>
<keyword evidence="3" id="KW-0812">Transmembrane</keyword>
<dbReference type="PROSITE" id="PS50850">
    <property type="entry name" value="MFS"/>
    <property type="match status" value="1"/>
</dbReference>
<reference evidence="6" key="1">
    <citation type="submission" date="2025-08" db="UniProtKB">
        <authorList>
            <consortium name="RefSeq"/>
        </authorList>
    </citation>
    <scope>IDENTIFICATION</scope>
</reference>
<feature type="transmembrane region" description="Helical" evidence="3">
    <location>
        <begin position="464"/>
        <end position="486"/>
    </location>
</feature>
<feature type="transmembrane region" description="Helical" evidence="3">
    <location>
        <begin position="498"/>
        <end position="521"/>
    </location>
</feature>
<dbReference type="RefSeq" id="XP_029641336.1">
    <property type="nucleotide sequence ID" value="XM_029785476.2"/>
</dbReference>
<evidence type="ECO:0000313" key="6">
    <source>
        <dbReference type="RefSeq" id="XP_029641336.1"/>
    </source>
</evidence>
<feature type="transmembrane region" description="Helical" evidence="3">
    <location>
        <begin position="622"/>
        <end position="642"/>
    </location>
</feature>
<sequence>MSVVLSNMEEMEVLDREREETNDDGDDDDDDDGNKSANDMQIEDGEKGGRKSENNLAAPCLNHNFVGDDADNDDDNNNDEKILYSRCFGRRCYFADLLSYFRSSFSTCRQSIAQCSRIQLFKCFIVSFCCFGTNVMVIGFIFALSIYYVELKLAFPNDLKYVTLAVFLPTGVFGCVGVISGYIVGKFGIRLALVAGSLLLSLGIIVCCFVPTVPYILVFLGFVSGTGCSLIYISTNTALAYHFPNTGRILISLITLGESFGLIIFPSFVSYLIDIYSWQGSFLVLGGTVLNCLPLGLIFSTKTEYFKSRKQSNKESSKNDINKKKLTSRESSQTTMLATSDSNCSCVLESSGTCKEDNCIQTEDTHDLTIEGKELLLCETKEKVYSTIEINGKNYPEEIIKISDIEKTPPLYKQNGNLSSQNSISNYSIKSNTSKISNSQTDISKMPKQNIVKKLQFLLSNKNYVLFLCTLFIAFGNLATVVTILPDYCYSIGLSVKQAAWIFSIGAIGDIISRVLGSLFLYLKMPSLVIFSFAIISCSLVSLIYPFITSITAITIVTFIFILTSGISFSVYTIVVLDFFNFELYSLSTGLSETVSGIGIILSGFSIGVITEHNNNDYTISFYIVSILNIVSMLPTILYYLYKRRRTPVDTQPQL</sequence>
<gene>
    <name evidence="6" type="primary">LOC115216276</name>
</gene>
<keyword evidence="5" id="KW-1185">Reference proteome</keyword>